<evidence type="ECO:0000313" key="2">
    <source>
        <dbReference type="EMBL" id="KAF1961217.1"/>
    </source>
</evidence>
<gene>
    <name evidence="2" type="ORF">CC80DRAFT_488546</name>
</gene>
<accession>A0A6A5UJH1</accession>
<feature type="signal peptide" evidence="1">
    <location>
        <begin position="1"/>
        <end position="21"/>
    </location>
</feature>
<dbReference type="AlphaFoldDB" id="A0A6A5UJH1"/>
<evidence type="ECO:0000256" key="1">
    <source>
        <dbReference type="SAM" id="SignalP"/>
    </source>
</evidence>
<proteinExistence type="predicted"/>
<organism evidence="2 3">
    <name type="scientific">Byssothecium circinans</name>
    <dbReference type="NCBI Taxonomy" id="147558"/>
    <lineage>
        <taxon>Eukaryota</taxon>
        <taxon>Fungi</taxon>
        <taxon>Dikarya</taxon>
        <taxon>Ascomycota</taxon>
        <taxon>Pezizomycotina</taxon>
        <taxon>Dothideomycetes</taxon>
        <taxon>Pleosporomycetidae</taxon>
        <taxon>Pleosporales</taxon>
        <taxon>Massarineae</taxon>
        <taxon>Massarinaceae</taxon>
        <taxon>Byssothecium</taxon>
    </lineage>
</organism>
<evidence type="ECO:0000313" key="3">
    <source>
        <dbReference type="Proteomes" id="UP000800035"/>
    </source>
</evidence>
<dbReference type="Proteomes" id="UP000800035">
    <property type="component" value="Unassembled WGS sequence"/>
</dbReference>
<name>A0A6A5UJH1_9PLEO</name>
<keyword evidence="1" id="KW-0732">Signal</keyword>
<reference evidence="2" key="1">
    <citation type="journal article" date="2020" name="Stud. Mycol.">
        <title>101 Dothideomycetes genomes: a test case for predicting lifestyles and emergence of pathogens.</title>
        <authorList>
            <person name="Haridas S."/>
            <person name="Albert R."/>
            <person name="Binder M."/>
            <person name="Bloem J."/>
            <person name="Labutti K."/>
            <person name="Salamov A."/>
            <person name="Andreopoulos B."/>
            <person name="Baker S."/>
            <person name="Barry K."/>
            <person name="Bills G."/>
            <person name="Bluhm B."/>
            <person name="Cannon C."/>
            <person name="Castanera R."/>
            <person name="Culley D."/>
            <person name="Daum C."/>
            <person name="Ezra D."/>
            <person name="Gonzalez J."/>
            <person name="Henrissat B."/>
            <person name="Kuo A."/>
            <person name="Liang C."/>
            <person name="Lipzen A."/>
            <person name="Lutzoni F."/>
            <person name="Magnuson J."/>
            <person name="Mondo S."/>
            <person name="Nolan M."/>
            <person name="Ohm R."/>
            <person name="Pangilinan J."/>
            <person name="Park H.-J."/>
            <person name="Ramirez L."/>
            <person name="Alfaro M."/>
            <person name="Sun H."/>
            <person name="Tritt A."/>
            <person name="Yoshinaga Y."/>
            <person name="Zwiers L.-H."/>
            <person name="Turgeon B."/>
            <person name="Goodwin S."/>
            <person name="Spatafora J."/>
            <person name="Crous P."/>
            <person name="Grigoriev I."/>
        </authorList>
    </citation>
    <scope>NUCLEOTIDE SEQUENCE</scope>
    <source>
        <strain evidence="2">CBS 675.92</strain>
    </source>
</reference>
<dbReference type="EMBL" id="ML976981">
    <property type="protein sequence ID" value="KAF1961217.1"/>
    <property type="molecule type" value="Genomic_DNA"/>
</dbReference>
<sequence>MHFLNLLSAVTAYTLIAFTIAAPIQTDTTSDAAVMVYAKSCGPEPVGTIAAREEKEVFATCGH</sequence>
<keyword evidence="3" id="KW-1185">Reference proteome</keyword>
<feature type="chain" id="PRO_5025338425" evidence="1">
    <location>
        <begin position="22"/>
        <end position="63"/>
    </location>
</feature>
<protein>
    <submittedName>
        <fullName evidence="2">Uncharacterized protein</fullName>
    </submittedName>
</protein>